<gene>
    <name evidence="4" type="ORF">HNQ51_002975</name>
</gene>
<dbReference type="SUPFAM" id="SSF109854">
    <property type="entry name" value="DinB/YfiT-like putative metalloenzymes"/>
    <property type="match status" value="1"/>
</dbReference>
<reference evidence="4 5" key="1">
    <citation type="submission" date="2020-08" db="EMBL/GenBank/DDBJ databases">
        <title>Genomic Encyclopedia of Type Strains, Phase IV (KMG-IV): sequencing the most valuable type-strain genomes for metagenomic binning, comparative biology and taxonomic classification.</title>
        <authorList>
            <person name="Goeker M."/>
        </authorList>
    </citation>
    <scope>NUCLEOTIDE SEQUENCE [LARGE SCALE GENOMIC DNA]</scope>
    <source>
        <strain evidence="4 5">DSM 23958</strain>
    </source>
</reference>
<feature type="binding site" evidence="3">
    <location>
        <position position="128"/>
    </location>
    <ligand>
        <name>a divalent metal cation</name>
        <dbReference type="ChEBI" id="CHEBI:60240"/>
    </ligand>
</feature>
<dbReference type="Gene3D" id="1.20.120.450">
    <property type="entry name" value="dinb family like domain"/>
    <property type="match status" value="1"/>
</dbReference>
<dbReference type="Pfam" id="PF05163">
    <property type="entry name" value="DinB"/>
    <property type="match status" value="1"/>
</dbReference>
<dbReference type="OrthoDB" id="9807509at2"/>
<dbReference type="AlphaFoldDB" id="A0A840S831"/>
<sequence>MSTDTLQSLFAYKAWADAELLAGLAQLGPEHADTLHASLRTLNHIHVVDRLFRAHLAGEAAPFEATNTVETPTLEALRTEVAATNDWLQAHVRGLSPAQRQELLHFRFTDGDAGCMSREEMLLHLITHGAYHRGNVGQRLKDIGIAPPRDLYTRHLHLAYPQRRTS</sequence>
<feature type="binding site" evidence="3">
    <location>
        <position position="132"/>
    </location>
    <ligand>
        <name>a divalent metal cation</name>
        <dbReference type="ChEBI" id="CHEBI:60240"/>
    </ligand>
</feature>
<name>A0A840S831_9BURK</name>
<keyword evidence="5" id="KW-1185">Reference proteome</keyword>
<accession>A0A840S831</accession>
<dbReference type="InterPro" id="IPR034660">
    <property type="entry name" value="DinB/YfiT-like"/>
</dbReference>
<dbReference type="Proteomes" id="UP000554837">
    <property type="component" value="Unassembled WGS sequence"/>
</dbReference>
<comment type="similarity">
    <text evidence="1">Belongs to the DinB family.</text>
</comment>
<dbReference type="GO" id="GO:0046872">
    <property type="term" value="F:metal ion binding"/>
    <property type="evidence" value="ECO:0007669"/>
    <property type="project" value="UniProtKB-KW"/>
</dbReference>
<evidence type="ECO:0000256" key="3">
    <source>
        <dbReference type="PIRSR" id="PIRSR607837-1"/>
    </source>
</evidence>
<dbReference type="RefSeq" id="WP_138855168.1">
    <property type="nucleotide sequence ID" value="NZ_CP040709.1"/>
</dbReference>
<dbReference type="InterPro" id="IPR007837">
    <property type="entry name" value="DinB"/>
</dbReference>
<evidence type="ECO:0000313" key="4">
    <source>
        <dbReference type="EMBL" id="MBB5205648.1"/>
    </source>
</evidence>
<evidence type="ECO:0000256" key="1">
    <source>
        <dbReference type="ARBA" id="ARBA00008635"/>
    </source>
</evidence>
<dbReference type="PANTHER" id="PTHR37302:SF1">
    <property type="entry name" value="PROTEIN DINB"/>
    <property type="match status" value="1"/>
</dbReference>
<organism evidence="4 5">
    <name type="scientific">Inhella inkyongensis</name>
    <dbReference type="NCBI Taxonomy" id="392593"/>
    <lineage>
        <taxon>Bacteria</taxon>
        <taxon>Pseudomonadati</taxon>
        <taxon>Pseudomonadota</taxon>
        <taxon>Betaproteobacteria</taxon>
        <taxon>Burkholderiales</taxon>
        <taxon>Sphaerotilaceae</taxon>
        <taxon>Inhella</taxon>
    </lineage>
</organism>
<dbReference type="EMBL" id="JACHHO010000005">
    <property type="protein sequence ID" value="MBB5205648.1"/>
    <property type="molecule type" value="Genomic_DNA"/>
</dbReference>
<feature type="binding site" evidence="3">
    <location>
        <position position="44"/>
    </location>
    <ligand>
        <name>a divalent metal cation</name>
        <dbReference type="ChEBI" id="CHEBI:60240"/>
    </ligand>
</feature>
<evidence type="ECO:0000313" key="5">
    <source>
        <dbReference type="Proteomes" id="UP000554837"/>
    </source>
</evidence>
<dbReference type="PANTHER" id="PTHR37302">
    <property type="entry name" value="SLR1116 PROTEIN"/>
    <property type="match status" value="1"/>
</dbReference>
<proteinExistence type="inferred from homology"/>
<protein>
    <submittedName>
        <fullName evidence="4">Putative damage-inducible protein DinB</fullName>
    </submittedName>
</protein>
<comment type="caution">
    <text evidence="4">The sequence shown here is derived from an EMBL/GenBank/DDBJ whole genome shotgun (WGS) entry which is preliminary data.</text>
</comment>
<keyword evidence="2 3" id="KW-0479">Metal-binding</keyword>
<evidence type="ECO:0000256" key="2">
    <source>
        <dbReference type="ARBA" id="ARBA00022723"/>
    </source>
</evidence>